<feature type="transmembrane region" description="Helical" evidence="1">
    <location>
        <begin position="275"/>
        <end position="299"/>
    </location>
</feature>
<comment type="caution">
    <text evidence="2">The sequence shown here is derived from an EMBL/GenBank/DDBJ whole genome shotgun (WGS) entry which is preliminary data.</text>
</comment>
<dbReference type="EMBL" id="JBBWWR010000001">
    <property type="protein sequence ID" value="KAK8970987.1"/>
    <property type="molecule type" value="Genomic_DNA"/>
</dbReference>
<accession>A0ABR2N4E4</accession>
<protein>
    <submittedName>
        <fullName evidence="2">Uncharacterized protein</fullName>
    </submittedName>
</protein>
<keyword evidence="1" id="KW-0812">Transmembrane</keyword>
<keyword evidence="1" id="KW-1133">Transmembrane helix</keyword>
<evidence type="ECO:0000313" key="2">
    <source>
        <dbReference type="EMBL" id="KAK8970987.1"/>
    </source>
</evidence>
<gene>
    <name evidence="2" type="ORF">KSP40_PGU013665</name>
</gene>
<proteinExistence type="predicted"/>
<keyword evidence="1" id="KW-0472">Membrane</keyword>
<dbReference type="PANTHER" id="PTHR35754:SF2">
    <property type="entry name" value="ATP SYNTHASE SUBUNIT B"/>
    <property type="match status" value="1"/>
</dbReference>
<sequence>MGPASFPSLTFAWATIRSVCSRQMFQTLMNEVFHSHLSMSVVHGHTHEGVHKTLQRVHANNFNPHFLLSLVQQCGALDIQKKCHLIYEHLNKISVLSLDASIHSLFKEVDEGLGADQNADILRMYPECSAQQEIERISHSRMLNTIHSVNEAVISIGAMQRANSTMEDFCRSYFMFHGLDASKAQSIFSFLPVLYFTESYIYQLDTLNESKLLQSTDGSEKGFRRCSASDPFDPLIDLLQQQGLMTERIRTELHLGVEYWKLERLLCDELTKKDMVLSFIYGPFILYSLLSLVFPLILIEDVMRAIQLKSFDYRVLNLLLYQLRGQPVNELHMEFLSASEFLVEEDVIDNTFNILRMFVGIYGVSKAPAMLAKCINKAEEKYDRLAKELDPELSFDCWRRYEEATREGTKLGQELMSTSICLVCTLKGQHLVEGQCNTFAGIRQAYQVTVQPLVQENTEGFPDL</sequence>
<evidence type="ECO:0000313" key="3">
    <source>
        <dbReference type="Proteomes" id="UP001412067"/>
    </source>
</evidence>
<dbReference type="PANTHER" id="PTHR35754">
    <property type="entry name" value="ATP SYNTHASE SUBUNIT B"/>
    <property type="match status" value="1"/>
</dbReference>
<keyword evidence="3" id="KW-1185">Reference proteome</keyword>
<evidence type="ECO:0000256" key="1">
    <source>
        <dbReference type="SAM" id="Phobius"/>
    </source>
</evidence>
<dbReference type="Proteomes" id="UP001412067">
    <property type="component" value="Unassembled WGS sequence"/>
</dbReference>
<reference evidence="2 3" key="1">
    <citation type="journal article" date="2022" name="Nat. Plants">
        <title>Genomes of leafy and leafless Platanthera orchids illuminate the evolution of mycoheterotrophy.</title>
        <authorList>
            <person name="Li M.H."/>
            <person name="Liu K.W."/>
            <person name="Li Z."/>
            <person name="Lu H.C."/>
            <person name="Ye Q.L."/>
            <person name="Zhang D."/>
            <person name="Wang J.Y."/>
            <person name="Li Y.F."/>
            <person name="Zhong Z.M."/>
            <person name="Liu X."/>
            <person name="Yu X."/>
            <person name="Liu D.K."/>
            <person name="Tu X.D."/>
            <person name="Liu B."/>
            <person name="Hao Y."/>
            <person name="Liao X.Y."/>
            <person name="Jiang Y.T."/>
            <person name="Sun W.H."/>
            <person name="Chen J."/>
            <person name="Chen Y.Q."/>
            <person name="Ai Y."/>
            <person name="Zhai J.W."/>
            <person name="Wu S.S."/>
            <person name="Zhou Z."/>
            <person name="Hsiao Y.Y."/>
            <person name="Wu W.L."/>
            <person name="Chen Y.Y."/>
            <person name="Lin Y.F."/>
            <person name="Hsu J.L."/>
            <person name="Li C.Y."/>
            <person name="Wang Z.W."/>
            <person name="Zhao X."/>
            <person name="Zhong W.Y."/>
            <person name="Ma X.K."/>
            <person name="Ma L."/>
            <person name="Huang J."/>
            <person name="Chen G.Z."/>
            <person name="Huang M.Z."/>
            <person name="Huang L."/>
            <person name="Peng D.H."/>
            <person name="Luo Y.B."/>
            <person name="Zou S.Q."/>
            <person name="Chen S.P."/>
            <person name="Lan S."/>
            <person name="Tsai W.C."/>
            <person name="Van de Peer Y."/>
            <person name="Liu Z.J."/>
        </authorList>
    </citation>
    <scope>NUCLEOTIDE SEQUENCE [LARGE SCALE GENOMIC DNA]</scope>
    <source>
        <strain evidence="2">Lor288</strain>
    </source>
</reference>
<organism evidence="2 3">
    <name type="scientific">Platanthera guangdongensis</name>
    <dbReference type="NCBI Taxonomy" id="2320717"/>
    <lineage>
        <taxon>Eukaryota</taxon>
        <taxon>Viridiplantae</taxon>
        <taxon>Streptophyta</taxon>
        <taxon>Embryophyta</taxon>
        <taxon>Tracheophyta</taxon>
        <taxon>Spermatophyta</taxon>
        <taxon>Magnoliopsida</taxon>
        <taxon>Liliopsida</taxon>
        <taxon>Asparagales</taxon>
        <taxon>Orchidaceae</taxon>
        <taxon>Orchidoideae</taxon>
        <taxon>Orchideae</taxon>
        <taxon>Orchidinae</taxon>
        <taxon>Platanthera</taxon>
    </lineage>
</organism>
<name>A0ABR2N4E4_9ASPA</name>